<dbReference type="Proteomes" id="UP000295560">
    <property type="component" value="Unassembled WGS sequence"/>
</dbReference>
<dbReference type="RefSeq" id="WP_132421742.1">
    <property type="nucleotide sequence ID" value="NZ_SMFZ01000001.1"/>
</dbReference>
<dbReference type="AlphaFoldDB" id="A0A4R1HS36"/>
<feature type="signal peptide" evidence="1">
    <location>
        <begin position="1"/>
        <end position="25"/>
    </location>
</feature>
<dbReference type="EMBL" id="SMFZ01000001">
    <property type="protein sequence ID" value="TCK25437.1"/>
    <property type="molecule type" value="Genomic_DNA"/>
</dbReference>
<sequence>MSGIRGVRRTTAAAVIALVAAAATACGGDEPPPRTLTTTDFLGQPVAQVYAQMGYVPGGPLPSGFGITTYEMGPAITKKPALDGPGNSDIAWLTVAACYSDTPKSQLTLGVIPMSDSTPQIVSTAKARGYDRYVRECPGTGTTFTLPPAE</sequence>
<proteinExistence type="predicted"/>
<evidence type="ECO:0000313" key="3">
    <source>
        <dbReference type="Proteomes" id="UP000295560"/>
    </source>
</evidence>
<gene>
    <name evidence="2" type="ORF">EV378_1245</name>
</gene>
<reference evidence="2 3" key="1">
    <citation type="submission" date="2019-03" db="EMBL/GenBank/DDBJ databases">
        <title>Sequencing the genomes of 1000 actinobacteria strains.</title>
        <authorList>
            <person name="Klenk H.-P."/>
        </authorList>
    </citation>
    <scope>NUCLEOTIDE SEQUENCE [LARGE SCALE GENOMIC DNA]</scope>
    <source>
        <strain evidence="2 3">DSM 44969</strain>
    </source>
</reference>
<protein>
    <submittedName>
        <fullName evidence="2">Uncharacterized protein</fullName>
    </submittedName>
</protein>
<dbReference type="PROSITE" id="PS51257">
    <property type="entry name" value="PROKAR_LIPOPROTEIN"/>
    <property type="match status" value="1"/>
</dbReference>
<comment type="caution">
    <text evidence="2">The sequence shown here is derived from an EMBL/GenBank/DDBJ whole genome shotgun (WGS) entry which is preliminary data.</text>
</comment>
<evidence type="ECO:0000256" key="1">
    <source>
        <dbReference type="SAM" id="SignalP"/>
    </source>
</evidence>
<feature type="chain" id="PRO_5039719461" evidence="1">
    <location>
        <begin position="26"/>
        <end position="150"/>
    </location>
</feature>
<keyword evidence="3" id="KW-1185">Reference proteome</keyword>
<name>A0A4R1HS36_PSEEN</name>
<evidence type="ECO:0000313" key="2">
    <source>
        <dbReference type="EMBL" id="TCK25437.1"/>
    </source>
</evidence>
<keyword evidence="1" id="KW-0732">Signal</keyword>
<organism evidence="2 3">
    <name type="scientific">Pseudonocardia endophytica</name>
    <dbReference type="NCBI Taxonomy" id="401976"/>
    <lineage>
        <taxon>Bacteria</taxon>
        <taxon>Bacillati</taxon>
        <taxon>Actinomycetota</taxon>
        <taxon>Actinomycetes</taxon>
        <taxon>Pseudonocardiales</taxon>
        <taxon>Pseudonocardiaceae</taxon>
        <taxon>Pseudonocardia</taxon>
    </lineage>
</organism>
<accession>A0A4R1HS36</accession>